<keyword evidence="2" id="KW-1185">Reference proteome</keyword>
<dbReference type="STRING" id="223786.SAMN05216234_10639"/>
<accession>A0A1I5MJY0</accession>
<dbReference type="Gene3D" id="2.130.10.10">
    <property type="entry name" value="YVTN repeat-like/Quinoprotein amine dehydrogenase"/>
    <property type="match status" value="1"/>
</dbReference>
<dbReference type="AlphaFoldDB" id="A0A1I5MJY0"/>
<dbReference type="PROSITE" id="PS51257">
    <property type="entry name" value="PROKAR_LIPOPROTEIN"/>
    <property type="match status" value="1"/>
</dbReference>
<sequence>MNFQIKIAFLAFSLLFFMSGCSEKHYFEPEDIKGRIQYDGELPAEIVEVGYSGATLKNGQVITQKGLQNYHLPKDYRFINSYNDLVVAASDCKPNIVFNKKTNEVIKLNLKRRIVAAMFIPDTTKLAFVLEGNSYGIYDFKEQKIVSKYQSDKAISADIRIANPMMLADLILVPTLDGKLVIMGKKEGKRVREIIVGKGEDFNNIIFLKVIGNRLVAATPHRIISVSPKIMDAQNIEISDVLFVEDGIYILSKDGTIYLCDESLKILAEKKLPFAHFVGAIYGEFIYVVEKEGYIIALDLNLASANIFEIPDEIENWFYSTKDTFYYEKYFFKLHQQ</sequence>
<evidence type="ECO:0000313" key="2">
    <source>
        <dbReference type="Proteomes" id="UP000199227"/>
    </source>
</evidence>
<organism evidence="1 2">
    <name type="scientific">Hydrogenimonas thermophila</name>
    <dbReference type="NCBI Taxonomy" id="223786"/>
    <lineage>
        <taxon>Bacteria</taxon>
        <taxon>Pseudomonadati</taxon>
        <taxon>Campylobacterota</taxon>
        <taxon>Epsilonproteobacteria</taxon>
        <taxon>Campylobacterales</taxon>
        <taxon>Hydrogenimonadaceae</taxon>
        <taxon>Hydrogenimonas</taxon>
    </lineage>
</organism>
<proteinExistence type="predicted"/>
<dbReference type="InterPro" id="IPR015943">
    <property type="entry name" value="WD40/YVTN_repeat-like_dom_sf"/>
</dbReference>
<name>A0A1I5MJY0_9BACT</name>
<reference evidence="1 2" key="1">
    <citation type="submission" date="2016-10" db="EMBL/GenBank/DDBJ databases">
        <authorList>
            <person name="de Groot N.N."/>
        </authorList>
    </citation>
    <scope>NUCLEOTIDE SEQUENCE [LARGE SCALE GENOMIC DNA]</scope>
    <source>
        <strain evidence="1 2">EP1-55-1</strain>
    </source>
</reference>
<gene>
    <name evidence="1" type="ORF">SAMN05216234_10639</name>
</gene>
<dbReference type="OrthoDB" id="5328932at2"/>
<evidence type="ECO:0000313" key="1">
    <source>
        <dbReference type="EMBL" id="SFP09849.1"/>
    </source>
</evidence>
<dbReference type="SUPFAM" id="SSF50978">
    <property type="entry name" value="WD40 repeat-like"/>
    <property type="match status" value="1"/>
</dbReference>
<dbReference type="RefSeq" id="WP_092911236.1">
    <property type="nucleotide sequence ID" value="NZ_FOXB01000006.1"/>
</dbReference>
<dbReference type="EMBL" id="FOXB01000006">
    <property type="protein sequence ID" value="SFP09849.1"/>
    <property type="molecule type" value="Genomic_DNA"/>
</dbReference>
<dbReference type="InterPro" id="IPR036322">
    <property type="entry name" value="WD40_repeat_dom_sf"/>
</dbReference>
<protein>
    <submittedName>
        <fullName evidence="1">Uncharacterized protein</fullName>
    </submittedName>
</protein>
<dbReference type="Proteomes" id="UP000199227">
    <property type="component" value="Unassembled WGS sequence"/>
</dbReference>